<reference evidence="2" key="2">
    <citation type="submission" date="2010-05" db="EMBL/GenBank/DDBJ databases">
        <title>The Genome Sequence of Magnaporthe poae strain ATCC 64411.</title>
        <authorList>
            <consortium name="The Broad Institute Genome Sequencing Platform"/>
            <consortium name="Broad Institute Genome Sequencing Center for Infectious Disease"/>
            <person name="Ma L.-J."/>
            <person name="Dead R."/>
            <person name="Young S."/>
            <person name="Zeng Q."/>
            <person name="Koehrsen M."/>
            <person name="Alvarado L."/>
            <person name="Berlin A."/>
            <person name="Chapman S.B."/>
            <person name="Chen Z."/>
            <person name="Freedman E."/>
            <person name="Gellesch M."/>
            <person name="Goldberg J."/>
            <person name="Griggs A."/>
            <person name="Gujja S."/>
            <person name="Heilman E.R."/>
            <person name="Heiman D."/>
            <person name="Hepburn T."/>
            <person name="Howarth C."/>
            <person name="Jen D."/>
            <person name="Larson L."/>
            <person name="Mehta T."/>
            <person name="Neiman D."/>
            <person name="Pearson M."/>
            <person name="Roberts A."/>
            <person name="Saif S."/>
            <person name="Shea T."/>
            <person name="Shenoy N."/>
            <person name="Sisk P."/>
            <person name="Stolte C."/>
            <person name="Sykes S."/>
            <person name="Walk T."/>
            <person name="White J."/>
            <person name="Yandava C."/>
            <person name="Haas B."/>
            <person name="Nusbaum C."/>
            <person name="Birren B."/>
        </authorList>
    </citation>
    <scope>NUCLEOTIDE SEQUENCE</scope>
    <source>
        <strain evidence="2">ATCC 64411</strain>
    </source>
</reference>
<dbReference type="PANTHER" id="PTHR42085:SF2">
    <property type="entry name" value="F-BOX DOMAIN-CONTAINING PROTEIN"/>
    <property type="match status" value="1"/>
</dbReference>
<feature type="compositionally biased region" description="Low complexity" evidence="1">
    <location>
        <begin position="35"/>
        <end position="46"/>
    </location>
</feature>
<dbReference type="eggNOG" id="ENOG502SI7R">
    <property type="taxonomic scope" value="Eukaryota"/>
</dbReference>
<name>A0A0C4DY34_MAGP6</name>
<protein>
    <submittedName>
        <fullName evidence="2 3">Uncharacterized protein</fullName>
    </submittedName>
</protein>
<reference evidence="3" key="4">
    <citation type="journal article" date="2015" name="G3 (Bethesda)">
        <title>Genome sequences of three phytopathogenic species of the Magnaporthaceae family of fungi.</title>
        <authorList>
            <person name="Okagaki L.H."/>
            <person name="Nunes C.C."/>
            <person name="Sailsbery J."/>
            <person name="Clay B."/>
            <person name="Brown D."/>
            <person name="John T."/>
            <person name="Oh Y."/>
            <person name="Young N."/>
            <person name="Fitzgerald M."/>
            <person name="Haas B.J."/>
            <person name="Zeng Q."/>
            <person name="Young S."/>
            <person name="Adiconis X."/>
            <person name="Fan L."/>
            <person name="Levin J.Z."/>
            <person name="Mitchell T.K."/>
            <person name="Okubara P.A."/>
            <person name="Farman M.L."/>
            <person name="Kohn L.M."/>
            <person name="Birren B."/>
            <person name="Ma L.-J."/>
            <person name="Dean R.A."/>
        </authorList>
    </citation>
    <scope>NUCLEOTIDE SEQUENCE</scope>
    <source>
        <strain evidence="3">ATCC 64411 / 73-15</strain>
    </source>
</reference>
<evidence type="ECO:0000313" key="4">
    <source>
        <dbReference type="Proteomes" id="UP000011715"/>
    </source>
</evidence>
<dbReference type="PANTHER" id="PTHR42085">
    <property type="entry name" value="F-BOX DOMAIN-CONTAINING PROTEIN"/>
    <property type="match status" value="1"/>
</dbReference>
<accession>A0A0C4DY34</accession>
<proteinExistence type="predicted"/>
<sequence>MAGRGRAKTARPKAAPSRPTPLPTSVSPPTPAPATDPSSADPSAYPSDDEINKYLVRIGADDLSLEGLSIKDAAHKQLDQSKKGKLPQKPFPFLDLPAELRLKVYGFYFAETLEGKALDLEPGNYKRIHTRLGTILRTCRTVYDEVFHFFFSAHVFRLFPTHYGGRFFKTKKPLLARMAPRQRACITTLELRVGPGWSKPPRGWVVNPALGLRDCVAARRLKVFVEFDPGHPVFSEWRHSDGFYEAFCRNLLDGVLKDTPSLDVVEFDSFPSIKLSGDMMQGLLSTALAHGKQIAFGPARGWKSIHDDADEPYADVAELELQRTAAPVVAAVF</sequence>
<feature type="region of interest" description="Disordered" evidence="1">
    <location>
        <begin position="1"/>
        <end position="48"/>
    </location>
</feature>
<feature type="compositionally biased region" description="Pro residues" evidence="1">
    <location>
        <begin position="18"/>
        <end position="34"/>
    </location>
</feature>
<evidence type="ECO:0000313" key="3">
    <source>
        <dbReference type="EnsemblFungi" id="MAPG_04943T0"/>
    </source>
</evidence>
<reference evidence="4" key="1">
    <citation type="submission" date="2010-05" db="EMBL/GenBank/DDBJ databases">
        <title>The genome sequence of Magnaporthe poae strain ATCC 64411.</title>
        <authorList>
            <person name="Ma L.-J."/>
            <person name="Dead R."/>
            <person name="Young S."/>
            <person name="Zeng Q."/>
            <person name="Koehrsen M."/>
            <person name="Alvarado L."/>
            <person name="Berlin A."/>
            <person name="Chapman S.B."/>
            <person name="Chen Z."/>
            <person name="Freedman E."/>
            <person name="Gellesch M."/>
            <person name="Goldberg J."/>
            <person name="Griggs A."/>
            <person name="Gujja S."/>
            <person name="Heilman E.R."/>
            <person name="Heiman D."/>
            <person name="Hepburn T."/>
            <person name="Howarth C."/>
            <person name="Jen D."/>
            <person name="Larson L."/>
            <person name="Mehta T."/>
            <person name="Neiman D."/>
            <person name="Pearson M."/>
            <person name="Roberts A."/>
            <person name="Saif S."/>
            <person name="Shea T."/>
            <person name="Shenoy N."/>
            <person name="Sisk P."/>
            <person name="Stolte C."/>
            <person name="Sykes S."/>
            <person name="Walk T."/>
            <person name="White J."/>
            <person name="Yandava C."/>
            <person name="Haas B."/>
            <person name="Nusbaum C."/>
            <person name="Birren B."/>
        </authorList>
    </citation>
    <scope>NUCLEOTIDE SEQUENCE [LARGE SCALE GENOMIC DNA]</scope>
    <source>
        <strain evidence="4">ATCC 64411 / 73-15</strain>
    </source>
</reference>
<dbReference type="EnsemblFungi" id="MAPG_04943T0">
    <property type="protein sequence ID" value="MAPG_04943T0"/>
    <property type="gene ID" value="MAPG_04943"/>
</dbReference>
<reference evidence="3" key="5">
    <citation type="submission" date="2015-06" db="UniProtKB">
        <authorList>
            <consortium name="EnsemblFungi"/>
        </authorList>
    </citation>
    <scope>IDENTIFICATION</scope>
    <source>
        <strain evidence="3">ATCC 64411</strain>
    </source>
</reference>
<dbReference type="OMA" id="FDAWPSV"/>
<evidence type="ECO:0000256" key="1">
    <source>
        <dbReference type="SAM" id="MobiDB-lite"/>
    </source>
</evidence>
<dbReference type="AlphaFoldDB" id="A0A0C4DY34"/>
<dbReference type="EMBL" id="ADBL01001156">
    <property type="status" value="NOT_ANNOTATED_CDS"/>
    <property type="molecule type" value="Genomic_DNA"/>
</dbReference>
<gene>
    <name evidence="2" type="ORF">MAPG_04943</name>
</gene>
<dbReference type="Proteomes" id="UP000011715">
    <property type="component" value="Unassembled WGS sequence"/>
</dbReference>
<organism evidence="3 4">
    <name type="scientific">Magnaporthiopsis poae (strain ATCC 64411 / 73-15)</name>
    <name type="common">Kentucky bluegrass fungus</name>
    <name type="synonym">Magnaporthe poae</name>
    <dbReference type="NCBI Taxonomy" id="644358"/>
    <lineage>
        <taxon>Eukaryota</taxon>
        <taxon>Fungi</taxon>
        <taxon>Dikarya</taxon>
        <taxon>Ascomycota</taxon>
        <taxon>Pezizomycotina</taxon>
        <taxon>Sordariomycetes</taxon>
        <taxon>Sordariomycetidae</taxon>
        <taxon>Magnaporthales</taxon>
        <taxon>Magnaporthaceae</taxon>
        <taxon>Magnaporthiopsis</taxon>
    </lineage>
</organism>
<dbReference type="OrthoDB" id="5372935at2759"/>
<evidence type="ECO:0000313" key="2">
    <source>
        <dbReference type="EMBL" id="KLU85924.1"/>
    </source>
</evidence>
<keyword evidence="4" id="KW-1185">Reference proteome</keyword>
<dbReference type="InterPro" id="IPR038883">
    <property type="entry name" value="AN11006-like"/>
</dbReference>
<reference evidence="2" key="3">
    <citation type="submission" date="2011-03" db="EMBL/GenBank/DDBJ databases">
        <title>Annotation of Magnaporthe poae ATCC 64411.</title>
        <authorList>
            <person name="Ma L.-J."/>
            <person name="Dead R."/>
            <person name="Young S.K."/>
            <person name="Zeng Q."/>
            <person name="Gargeya S."/>
            <person name="Fitzgerald M."/>
            <person name="Haas B."/>
            <person name="Abouelleil A."/>
            <person name="Alvarado L."/>
            <person name="Arachchi H.M."/>
            <person name="Berlin A."/>
            <person name="Brown A."/>
            <person name="Chapman S.B."/>
            <person name="Chen Z."/>
            <person name="Dunbar C."/>
            <person name="Freedman E."/>
            <person name="Gearin G."/>
            <person name="Gellesch M."/>
            <person name="Goldberg J."/>
            <person name="Griggs A."/>
            <person name="Gujja S."/>
            <person name="Heiman D."/>
            <person name="Howarth C."/>
            <person name="Larson L."/>
            <person name="Lui A."/>
            <person name="MacDonald P.J.P."/>
            <person name="Mehta T."/>
            <person name="Montmayeur A."/>
            <person name="Murphy C."/>
            <person name="Neiman D."/>
            <person name="Pearson M."/>
            <person name="Priest M."/>
            <person name="Roberts A."/>
            <person name="Saif S."/>
            <person name="Shea T."/>
            <person name="Shenoy N."/>
            <person name="Sisk P."/>
            <person name="Stolte C."/>
            <person name="Sykes S."/>
            <person name="Yandava C."/>
            <person name="Wortman J."/>
            <person name="Nusbaum C."/>
            <person name="Birren B."/>
        </authorList>
    </citation>
    <scope>NUCLEOTIDE SEQUENCE</scope>
    <source>
        <strain evidence="2">ATCC 64411</strain>
    </source>
</reference>
<dbReference type="VEuPathDB" id="FungiDB:MAPG_04943"/>
<feature type="compositionally biased region" description="Basic residues" evidence="1">
    <location>
        <begin position="1"/>
        <end position="11"/>
    </location>
</feature>
<dbReference type="EMBL" id="GL876969">
    <property type="protein sequence ID" value="KLU85924.1"/>
    <property type="molecule type" value="Genomic_DNA"/>
</dbReference>